<dbReference type="SUPFAM" id="SSF56349">
    <property type="entry name" value="DNA breaking-rejoining enzymes"/>
    <property type="match status" value="1"/>
</dbReference>
<dbReference type="OMA" id="GRERAWN"/>
<dbReference type="InterPro" id="IPR052925">
    <property type="entry name" value="Phage_Integrase-like_Recomb"/>
</dbReference>
<evidence type="ECO:0008006" key="4">
    <source>
        <dbReference type="Google" id="ProtNLM"/>
    </source>
</evidence>
<name>A0A2H3CUD9_ARMGA</name>
<dbReference type="GO" id="GO:0006310">
    <property type="term" value="P:DNA recombination"/>
    <property type="evidence" value="ECO:0007669"/>
    <property type="project" value="UniProtKB-KW"/>
</dbReference>
<reference evidence="3" key="1">
    <citation type="journal article" date="2017" name="Nat. Ecol. Evol.">
        <title>Genome expansion and lineage-specific genetic innovations in the forest pathogenic fungi Armillaria.</title>
        <authorList>
            <person name="Sipos G."/>
            <person name="Prasanna A.N."/>
            <person name="Walter M.C."/>
            <person name="O'Connor E."/>
            <person name="Balint B."/>
            <person name="Krizsan K."/>
            <person name="Kiss B."/>
            <person name="Hess J."/>
            <person name="Varga T."/>
            <person name="Slot J."/>
            <person name="Riley R."/>
            <person name="Boka B."/>
            <person name="Rigling D."/>
            <person name="Barry K."/>
            <person name="Lee J."/>
            <person name="Mihaltcheva S."/>
            <person name="LaButti K."/>
            <person name="Lipzen A."/>
            <person name="Waldron R."/>
            <person name="Moloney N.M."/>
            <person name="Sperisen C."/>
            <person name="Kredics L."/>
            <person name="Vagvoelgyi C."/>
            <person name="Patrignani A."/>
            <person name="Fitzpatrick D."/>
            <person name="Nagy I."/>
            <person name="Doyle S."/>
            <person name="Anderson J.B."/>
            <person name="Grigoriev I.V."/>
            <person name="Gueldener U."/>
            <person name="Muensterkoetter M."/>
            <person name="Nagy L.G."/>
        </authorList>
    </citation>
    <scope>NUCLEOTIDE SEQUENCE [LARGE SCALE GENOMIC DNA]</scope>
    <source>
        <strain evidence="3">Ar21-2</strain>
    </source>
</reference>
<evidence type="ECO:0000256" key="1">
    <source>
        <dbReference type="ARBA" id="ARBA00023172"/>
    </source>
</evidence>
<keyword evidence="3" id="KW-1185">Reference proteome</keyword>
<keyword evidence="1" id="KW-0233">DNA recombination</keyword>
<dbReference type="AlphaFoldDB" id="A0A2H3CUD9"/>
<proteinExistence type="predicted"/>
<dbReference type="EMBL" id="KZ293682">
    <property type="protein sequence ID" value="PBK86689.1"/>
    <property type="molecule type" value="Genomic_DNA"/>
</dbReference>
<protein>
    <recommendedName>
        <fullName evidence="4">DNA breaking-rejoining enzyme</fullName>
    </recommendedName>
</protein>
<dbReference type="InParanoid" id="A0A2H3CUD9"/>
<dbReference type="InterPro" id="IPR011010">
    <property type="entry name" value="DNA_brk_join_enz"/>
</dbReference>
<evidence type="ECO:0000313" key="3">
    <source>
        <dbReference type="Proteomes" id="UP000217790"/>
    </source>
</evidence>
<dbReference type="Gene3D" id="1.10.443.10">
    <property type="entry name" value="Intergrase catalytic core"/>
    <property type="match status" value="1"/>
</dbReference>
<dbReference type="PANTHER" id="PTHR34605:SF4">
    <property type="entry name" value="DNA ADENINE METHYLTRANSFERASE"/>
    <property type="match status" value="1"/>
</dbReference>
<gene>
    <name evidence="2" type="ORF">ARMGADRAFT_940134</name>
</gene>
<dbReference type="GO" id="GO:0003677">
    <property type="term" value="F:DNA binding"/>
    <property type="evidence" value="ECO:0007669"/>
    <property type="project" value="InterPro"/>
</dbReference>
<dbReference type="Proteomes" id="UP000217790">
    <property type="component" value="Unassembled WGS sequence"/>
</dbReference>
<evidence type="ECO:0000313" key="2">
    <source>
        <dbReference type="EMBL" id="PBK86689.1"/>
    </source>
</evidence>
<accession>A0A2H3CUD9</accession>
<dbReference type="OrthoDB" id="3163890at2759"/>
<sequence>MDPSISAEDRNYLDVIRDASKGVKEGTNDAYQGCDDCDMHGVDKAPHVVQNSYSYAQKLWAGATFGFRTAGGRERAWNRENASGNPSISQLVSCYMLGLQKHKVAKGETSMSARAISPDDLLKLYEFNRRAENWDNAKVSANNWCGANMRRLLEAVYLVAFTCLLRIDEALKIQLHDLHFYDDPVDGTACVSVTLPFRKNSPYGKILPFILRELPDDMAHLCPVRALAEWVGTSEILHGYLFRRMDKRDRPIVAKNTHMTAEAFLELFRNNLCDLEIAPYAYGTHSFRREGCQWLSVDLRWSLRQICEWGGWSSDFSHLTIVKYLISWNDNPMLRRDDFFKLDCQLLVQCRTCGRTCPCA</sequence>
<organism evidence="2 3">
    <name type="scientific">Armillaria gallica</name>
    <name type="common">Bulbous honey fungus</name>
    <name type="synonym">Armillaria bulbosa</name>
    <dbReference type="NCBI Taxonomy" id="47427"/>
    <lineage>
        <taxon>Eukaryota</taxon>
        <taxon>Fungi</taxon>
        <taxon>Dikarya</taxon>
        <taxon>Basidiomycota</taxon>
        <taxon>Agaricomycotina</taxon>
        <taxon>Agaricomycetes</taxon>
        <taxon>Agaricomycetidae</taxon>
        <taxon>Agaricales</taxon>
        <taxon>Marasmiineae</taxon>
        <taxon>Physalacriaceae</taxon>
        <taxon>Armillaria</taxon>
    </lineage>
</organism>
<dbReference type="PANTHER" id="PTHR34605">
    <property type="entry name" value="PHAGE_INTEGRASE DOMAIN-CONTAINING PROTEIN"/>
    <property type="match status" value="1"/>
</dbReference>
<dbReference type="InterPro" id="IPR013762">
    <property type="entry name" value="Integrase-like_cat_sf"/>
</dbReference>
<dbReference type="GO" id="GO:0015074">
    <property type="term" value="P:DNA integration"/>
    <property type="evidence" value="ECO:0007669"/>
    <property type="project" value="InterPro"/>
</dbReference>